<dbReference type="PANTHER" id="PTHR33164">
    <property type="entry name" value="TRANSCRIPTIONAL REGULATOR, MARR FAMILY"/>
    <property type="match status" value="1"/>
</dbReference>
<dbReference type="InterPro" id="IPR000835">
    <property type="entry name" value="HTH_MarR-typ"/>
</dbReference>
<name>A0A4S4FV64_9MICO</name>
<feature type="domain" description="HTH marR-type" evidence="1">
    <location>
        <begin position="9"/>
        <end position="143"/>
    </location>
</feature>
<gene>
    <name evidence="2" type="ORF">E6C70_08930</name>
</gene>
<dbReference type="InterPro" id="IPR036390">
    <property type="entry name" value="WH_DNA-bd_sf"/>
</dbReference>
<protein>
    <submittedName>
        <fullName evidence="2">Winged helix-turn-helix transcriptional regulator</fullName>
    </submittedName>
</protein>
<accession>A0A4S4FV64</accession>
<evidence type="ECO:0000313" key="3">
    <source>
        <dbReference type="Proteomes" id="UP000307380"/>
    </source>
</evidence>
<dbReference type="SMART" id="SM00347">
    <property type="entry name" value="HTH_MARR"/>
    <property type="match status" value="1"/>
</dbReference>
<reference evidence="2 3" key="1">
    <citation type="submission" date="2019-04" db="EMBL/GenBank/DDBJ databases">
        <authorList>
            <person name="Jiang L."/>
        </authorList>
    </citation>
    <scope>NUCLEOTIDE SEQUENCE [LARGE SCALE GENOMIC DNA]</scope>
    <source>
        <strain evidence="2 3">YIM 131861</strain>
    </source>
</reference>
<comment type="caution">
    <text evidence="2">The sequence shown here is derived from an EMBL/GenBank/DDBJ whole genome shotgun (WGS) entry which is preliminary data.</text>
</comment>
<dbReference type="GO" id="GO:0006950">
    <property type="term" value="P:response to stress"/>
    <property type="evidence" value="ECO:0007669"/>
    <property type="project" value="TreeGrafter"/>
</dbReference>
<proteinExistence type="predicted"/>
<dbReference type="Pfam" id="PF12802">
    <property type="entry name" value="MarR_2"/>
    <property type="match status" value="1"/>
</dbReference>
<organism evidence="2 3">
    <name type="scientific">Orlajensenia flava</name>
    <dbReference type="NCBI Taxonomy" id="2565934"/>
    <lineage>
        <taxon>Bacteria</taxon>
        <taxon>Bacillati</taxon>
        <taxon>Actinomycetota</taxon>
        <taxon>Actinomycetes</taxon>
        <taxon>Micrococcales</taxon>
        <taxon>Microbacteriaceae</taxon>
        <taxon>Orlajensenia</taxon>
    </lineage>
</organism>
<dbReference type="GO" id="GO:0003700">
    <property type="term" value="F:DNA-binding transcription factor activity"/>
    <property type="evidence" value="ECO:0007669"/>
    <property type="project" value="InterPro"/>
</dbReference>
<dbReference type="PANTHER" id="PTHR33164:SF57">
    <property type="entry name" value="MARR-FAMILY TRANSCRIPTIONAL REGULATOR"/>
    <property type="match status" value="1"/>
</dbReference>
<evidence type="ECO:0000259" key="1">
    <source>
        <dbReference type="PROSITE" id="PS50995"/>
    </source>
</evidence>
<dbReference type="Proteomes" id="UP000307380">
    <property type="component" value="Unassembled WGS sequence"/>
</dbReference>
<dbReference type="InterPro" id="IPR039422">
    <property type="entry name" value="MarR/SlyA-like"/>
</dbReference>
<dbReference type="OrthoDB" id="4947868at2"/>
<dbReference type="InterPro" id="IPR036388">
    <property type="entry name" value="WH-like_DNA-bd_sf"/>
</dbReference>
<dbReference type="RefSeq" id="WP_136424182.1">
    <property type="nucleotide sequence ID" value="NZ_SSSN01000005.1"/>
</dbReference>
<dbReference type="PROSITE" id="PS50995">
    <property type="entry name" value="HTH_MARR_2"/>
    <property type="match status" value="1"/>
</dbReference>
<dbReference type="EMBL" id="SSSN01000005">
    <property type="protein sequence ID" value="THG34384.1"/>
    <property type="molecule type" value="Genomic_DNA"/>
</dbReference>
<keyword evidence="3" id="KW-1185">Reference proteome</keyword>
<sequence>MAENPWDERAQLWFLVRQVASRIDRAGQALVRGEVGISLAQFLVLSVVDAYPGDLNQQAVADRLGLTKGTVSRQIDLAVAAGLMTVEPSAHSRRENCVALTDAGAALVLKGDAALADARSSLLPDVAPADLAATLRALGSLNTTLGGPPVPS</sequence>
<dbReference type="SUPFAM" id="SSF46785">
    <property type="entry name" value="Winged helix' DNA-binding domain"/>
    <property type="match status" value="1"/>
</dbReference>
<evidence type="ECO:0000313" key="2">
    <source>
        <dbReference type="EMBL" id="THG34384.1"/>
    </source>
</evidence>
<dbReference type="AlphaFoldDB" id="A0A4S4FV64"/>
<dbReference type="Gene3D" id="1.10.10.10">
    <property type="entry name" value="Winged helix-like DNA-binding domain superfamily/Winged helix DNA-binding domain"/>
    <property type="match status" value="1"/>
</dbReference>